<reference evidence="2 3" key="1">
    <citation type="submission" date="2017-06" db="EMBL/GenBank/DDBJ databases">
        <title>Draft genome sequence of a variant of Elsinoe murrayae.</title>
        <authorList>
            <person name="Cheng Q."/>
        </authorList>
    </citation>
    <scope>NUCLEOTIDE SEQUENCE [LARGE SCALE GENOMIC DNA]</scope>
    <source>
        <strain evidence="2 3">CQ-2017a</strain>
    </source>
</reference>
<protein>
    <submittedName>
        <fullName evidence="2">Uncharacterized protein</fullName>
    </submittedName>
</protein>
<evidence type="ECO:0000313" key="3">
    <source>
        <dbReference type="Proteomes" id="UP000243797"/>
    </source>
</evidence>
<feature type="compositionally biased region" description="Polar residues" evidence="1">
    <location>
        <begin position="101"/>
        <end position="118"/>
    </location>
</feature>
<proteinExistence type="predicted"/>
<comment type="caution">
    <text evidence="2">The sequence shown here is derived from an EMBL/GenBank/DDBJ whole genome shotgun (WGS) entry which is preliminary data.</text>
</comment>
<feature type="region of interest" description="Disordered" evidence="1">
    <location>
        <begin position="243"/>
        <end position="286"/>
    </location>
</feature>
<dbReference type="AlphaFoldDB" id="A0A2K1QXN0"/>
<name>A0A2K1QXN0_9PEZI</name>
<feature type="compositionally biased region" description="Polar residues" evidence="1">
    <location>
        <begin position="271"/>
        <end position="280"/>
    </location>
</feature>
<sequence length="311" mass="34949">MSASIAQVHGEAINRFEQLCLLLGNVRHAHTEELQDEYDRYDLWAGNVGAMHSGRTWKYSLDYRLRENEVMKDQYATDVPWVSSFLAILNDNLERALSSVATPSLQGDDQAATQMTGNSSDEDDDSPWDISSDDSASVQGVAGTPSSGSLHARRSADSRLQSRLSTIRRVIGCLYKLPIRTPAPLDRLKDRTVDDAAVFYPYDLAYVRDKFPTLQDEVVTRLAKMITRRRQLLEYRKRHQVKLSVEQSSQRQTKVQLEQSGPENKSEAASRSEAITSKATTMRPRPQMDATFALISIELEIQAPTSIAAKR</sequence>
<keyword evidence="3" id="KW-1185">Reference proteome</keyword>
<feature type="compositionally biased region" description="Polar residues" evidence="1">
    <location>
        <begin position="245"/>
        <end position="263"/>
    </location>
</feature>
<organism evidence="2 3">
    <name type="scientific">Sphaceloma murrayae</name>
    <dbReference type="NCBI Taxonomy" id="2082308"/>
    <lineage>
        <taxon>Eukaryota</taxon>
        <taxon>Fungi</taxon>
        <taxon>Dikarya</taxon>
        <taxon>Ascomycota</taxon>
        <taxon>Pezizomycotina</taxon>
        <taxon>Dothideomycetes</taxon>
        <taxon>Dothideomycetidae</taxon>
        <taxon>Myriangiales</taxon>
        <taxon>Elsinoaceae</taxon>
        <taxon>Sphaceloma</taxon>
    </lineage>
</organism>
<evidence type="ECO:0000313" key="2">
    <source>
        <dbReference type="EMBL" id="PNS19769.1"/>
    </source>
</evidence>
<accession>A0A2K1QXN0</accession>
<dbReference type="OrthoDB" id="20872at2759"/>
<dbReference type="PANTHER" id="PTHR35391">
    <property type="entry name" value="C2H2-TYPE DOMAIN-CONTAINING PROTEIN-RELATED"/>
    <property type="match status" value="1"/>
</dbReference>
<gene>
    <name evidence="2" type="ORF">CAC42_7736</name>
</gene>
<dbReference type="PANTHER" id="PTHR35391:SF5">
    <property type="entry name" value="DUF6590 DOMAIN-CONTAINING PROTEIN"/>
    <property type="match status" value="1"/>
</dbReference>
<evidence type="ECO:0000256" key="1">
    <source>
        <dbReference type="SAM" id="MobiDB-lite"/>
    </source>
</evidence>
<dbReference type="EMBL" id="NKHZ01000029">
    <property type="protein sequence ID" value="PNS19769.1"/>
    <property type="molecule type" value="Genomic_DNA"/>
</dbReference>
<dbReference type="Proteomes" id="UP000243797">
    <property type="component" value="Unassembled WGS sequence"/>
</dbReference>
<feature type="region of interest" description="Disordered" evidence="1">
    <location>
        <begin position="101"/>
        <end position="155"/>
    </location>
</feature>
<dbReference type="InParanoid" id="A0A2K1QXN0"/>
<feature type="compositionally biased region" description="Low complexity" evidence="1">
    <location>
        <begin position="128"/>
        <end position="137"/>
    </location>
</feature>